<reference evidence="1" key="1">
    <citation type="submission" date="2023-04" db="EMBL/GenBank/DDBJ databases">
        <title>Black Yeasts Isolated from many extreme environments.</title>
        <authorList>
            <person name="Coleine C."/>
            <person name="Stajich J.E."/>
            <person name="Selbmann L."/>
        </authorList>
    </citation>
    <scope>NUCLEOTIDE SEQUENCE</scope>
    <source>
        <strain evidence="1">CCFEE 5312</strain>
    </source>
</reference>
<dbReference type="Proteomes" id="UP001271007">
    <property type="component" value="Unassembled WGS sequence"/>
</dbReference>
<dbReference type="EMBL" id="JAWDJX010000010">
    <property type="protein sequence ID" value="KAK3055076.1"/>
    <property type="molecule type" value="Genomic_DNA"/>
</dbReference>
<evidence type="ECO:0000313" key="2">
    <source>
        <dbReference type="Proteomes" id="UP001271007"/>
    </source>
</evidence>
<comment type="caution">
    <text evidence="1">The sequence shown here is derived from an EMBL/GenBank/DDBJ whole genome shotgun (WGS) entry which is preliminary data.</text>
</comment>
<gene>
    <name evidence="1" type="ORF">LTR09_004236</name>
</gene>
<evidence type="ECO:0000313" key="1">
    <source>
        <dbReference type="EMBL" id="KAK3055076.1"/>
    </source>
</evidence>
<accession>A0AAJ0DJD9</accession>
<dbReference type="AlphaFoldDB" id="A0AAJ0DJD9"/>
<name>A0AAJ0DJD9_9PEZI</name>
<protein>
    <submittedName>
        <fullName evidence="1">Uncharacterized protein</fullName>
    </submittedName>
</protein>
<sequence length="332" mass="36331">MEGPAFFRLPIELRLHIYRYALYDRAAITIGSAQLVGSPPDIVHKLYAQGRAPTPGLPYQHIPLIQPDYNDALLSLPNPAVFPAASLDSDATTNLPYCTKASLHLVSRQIHHDLLTHFNAPHHRQTRLFLSYPSGLHILRTLPRASTLLSQARSIHIAGSYTSHSFSAPRAANLGSDAPPPFVDQHFNGGFSPNSAGQLSTLLASLFGPKPAHSGLTKLELRVYYPGSDSYSVVWGDDNSPVVIALRNVFDGQVAVEVWRGQRGTGVYLCATRTTENGEKPKRVVSTIWRRLEEGRRGEPQCGSWVIDEKWPECGDEPATTPTGEGVVVTEG</sequence>
<keyword evidence="2" id="KW-1185">Reference proteome</keyword>
<organism evidence="1 2">
    <name type="scientific">Extremus antarcticus</name>
    <dbReference type="NCBI Taxonomy" id="702011"/>
    <lineage>
        <taxon>Eukaryota</taxon>
        <taxon>Fungi</taxon>
        <taxon>Dikarya</taxon>
        <taxon>Ascomycota</taxon>
        <taxon>Pezizomycotina</taxon>
        <taxon>Dothideomycetes</taxon>
        <taxon>Dothideomycetidae</taxon>
        <taxon>Mycosphaerellales</taxon>
        <taxon>Extremaceae</taxon>
        <taxon>Extremus</taxon>
    </lineage>
</organism>
<proteinExistence type="predicted"/>